<reference evidence="2 3" key="1">
    <citation type="submission" date="2020-08" db="EMBL/GenBank/DDBJ databases">
        <title>Genomic Encyclopedia of Type Strains, Phase III (KMG-III): the genomes of soil and plant-associated and newly described type strains.</title>
        <authorList>
            <person name="Whitman W."/>
        </authorList>
    </citation>
    <scope>NUCLEOTIDE SEQUENCE [LARGE SCALE GENOMIC DNA]</scope>
    <source>
        <strain evidence="2 3">CECT 3259</strain>
    </source>
</reference>
<feature type="chain" id="PRO_5031432122" evidence="1">
    <location>
        <begin position="17"/>
        <end position="508"/>
    </location>
</feature>
<accession>A0A7W8BE82</accession>
<dbReference type="Pfam" id="PF03995">
    <property type="entry name" value="Inhibitor_I36"/>
    <property type="match status" value="1"/>
</dbReference>
<keyword evidence="1" id="KW-0732">Signal</keyword>
<evidence type="ECO:0000256" key="1">
    <source>
        <dbReference type="SAM" id="SignalP"/>
    </source>
</evidence>
<evidence type="ECO:0000313" key="3">
    <source>
        <dbReference type="Proteomes" id="UP000528608"/>
    </source>
</evidence>
<evidence type="ECO:0000313" key="2">
    <source>
        <dbReference type="EMBL" id="MBB5121227.1"/>
    </source>
</evidence>
<dbReference type="Gene3D" id="3.40.50.1820">
    <property type="entry name" value="alpha/beta hydrolase"/>
    <property type="match status" value="1"/>
</dbReference>
<organism evidence="2 3">
    <name type="scientific">Streptomyces eurocidicus</name>
    <name type="common">Streptoverticillium eurocidicus</name>
    <dbReference type="NCBI Taxonomy" id="66423"/>
    <lineage>
        <taxon>Bacteria</taxon>
        <taxon>Bacillati</taxon>
        <taxon>Actinomycetota</taxon>
        <taxon>Actinomycetes</taxon>
        <taxon>Kitasatosporales</taxon>
        <taxon>Streptomycetaceae</taxon>
        <taxon>Streptomyces</taxon>
    </lineage>
</organism>
<proteinExistence type="predicted"/>
<dbReference type="PANTHER" id="PTHR32015">
    <property type="entry name" value="FASTING INDUCED LIPASE"/>
    <property type="match status" value="1"/>
</dbReference>
<dbReference type="Pfam" id="PF01674">
    <property type="entry name" value="Lipase_2"/>
    <property type="match status" value="1"/>
</dbReference>
<dbReference type="GO" id="GO:0016042">
    <property type="term" value="P:lipid catabolic process"/>
    <property type="evidence" value="ECO:0007669"/>
    <property type="project" value="InterPro"/>
</dbReference>
<dbReference type="GO" id="GO:0016298">
    <property type="term" value="F:lipase activity"/>
    <property type="evidence" value="ECO:0007669"/>
    <property type="project" value="TreeGrafter"/>
</dbReference>
<dbReference type="EMBL" id="JACHJF010000017">
    <property type="protein sequence ID" value="MBB5121227.1"/>
    <property type="molecule type" value="Genomic_DNA"/>
</dbReference>
<dbReference type="PANTHER" id="PTHR32015:SF1">
    <property type="entry name" value="LIPASE"/>
    <property type="match status" value="1"/>
</dbReference>
<protein>
    <submittedName>
        <fullName evidence="2">Triacylglycerol esterase/lipase EstA (Alpha/beta hydrolase family)</fullName>
    </submittedName>
</protein>
<dbReference type="RefSeq" id="WP_170127744.1">
    <property type="nucleotide sequence ID" value="NZ_JACHJF010000017.1"/>
</dbReference>
<keyword evidence="2" id="KW-0378">Hydrolase</keyword>
<dbReference type="InterPro" id="IPR029058">
    <property type="entry name" value="AB_hydrolase_fold"/>
</dbReference>
<dbReference type="SUPFAM" id="SSF53474">
    <property type="entry name" value="alpha/beta-Hydrolases"/>
    <property type="match status" value="1"/>
</dbReference>
<dbReference type="InterPro" id="IPR002918">
    <property type="entry name" value="Lipase_EstA/Esterase_EstB"/>
</dbReference>
<comment type="caution">
    <text evidence="2">The sequence shown here is derived from an EMBL/GenBank/DDBJ whole genome shotgun (WGS) entry which is preliminary data.</text>
</comment>
<sequence length="508" mass="54453">MATAAAAPLIAAPAHAAPDPRPTPSAAPAASTGYRPVIFVHGLKGDALTWGSMVDNFRNSQADRPGYSGSELHTWGYDWKLSNKENARKLHEYISEKFPRTKVDIVAHSMGSLVSRWYLKDPEGHGWKGAEKVANWVSIGGPNKGTTLAALCNVPPDEALAYGAGGLAAACDTISGGLPEMTVGSDFLKALNSGDPTPGNVRYTTIGSPADGLVFPRDSVALDGADNHNSNNIAKHKDLGHSALLDDSDVAEFVAKRLQEGQHAERKPHKGPFKLTVKDARIHVNDAGNEAEVFGHITLRDRNGNSKSIWDRENASGQISEIPSEQWHSLGTGGERKGFFLQSTGAVDIKVKIQEDDHTATNVVAAGIAGWDPLSSGPGDFSDTFQGTDGGVVRIDYTVEPLSRNSDVIPVDSEKDCPKDYLCVYRGKWRDGGGIAVRSGVSVSRLADHGFNDAMQSWINRSGRPYSWYEDTEYGGGRHPIGSHEAVNMTSHSNLDGLRGKASSLQPR</sequence>
<dbReference type="Proteomes" id="UP000528608">
    <property type="component" value="Unassembled WGS sequence"/>
</dbReference>
<dbReference type="AlphaFoldDB" id="A0A7W8BE82"/>
<feature type="signal peptide" evidence="1">
    <location>
        <begin position="1"/>
        <end position="16"/>
    </location>
</feature>
<gene>
    <name evidence="2" type="ORF">FHS36_004681</name>
</gene>
<name>A0A7W8BE82_STREU</name>